<evidence type="ECO:0000313" key="2">
    <source>
        <dbReference type="EMBL" id="VEL34103.1"/>
    </source>
</evidence>
<keyword evidence="3" id="KW-1185">Reference proteome</keyword>
<sequence>MAPNVPFSELFRSKMHQNILQFQVQEVVPEQYCPTRFQLHSSSDPHFVANTSEPGDSVSEQSLPPILGPGSNNTDSQEEEFG</sequence>
<feature type="compositionally biased region" description="Polar residues" evidence="1">
    <location>
        <begin position="40"/>
        <end position="62"/>
    </location>
</feature>
<name>A0A448XDN6_9PLAT</name>
<feature type="region of interest" description="Disordered" evidence="1">
    <location>
        <begin position="40"/>
        <end position="82"/>
    </location>
</feature>
<comment type="caution">
    <text evidence="2">The sequence shown here is derived from an EMBL/GenBank/DDBJ whole genome shotgun (WGS) entry which is preliminary data.</text>
</comment>
<proteinExistence type="predicted"/>
<evidence type="ECO:0000313" key="3">
    <source>
        <dbReference type="Proteomes" id="UP000784294"/>
    </source>
</evidence>
<evidence type="ECO:0000256" key="1">
    <source>
        <dbReference type="SAM" id="MobiDB-lite"/>
    </source>
</evidence>
<accession>A0A448XDN6</accession>
<dbReference type="Proteomes" id="UP000784294">
    <property type="component" value="Unassembled WGS sequence"/>
</dbReference>
<protein>
    <submittedName>
        <fullName evidence="2">Uncharacterized protein</fullName>
    </submittedName>
</protein>
<organism evidence="2 3">
    <name type="scientific">Protopolystoma xenopodis</name>
    <dbReference type="NCBI Taxonomy" id="117903"/>
    <lineage>
        <taxon>Eukaryota</taxon>
        <taxon>Metazoa</taxon>
        <taxon>Spiralia</taxon>
        <taxon>Lophotrochozoa</taxon>
        <taxon>Platyhelminthes</taxon>
        <taxon>Monogenea</taxon>
        <taxon>Polyopisthocotylea</taxon>
        <taxon>Polystomatidea</taxon>
        <taxon>Polystomatidae</taxon>
        <taxon>Protopolystoma</taxon>
    </lineage>
</organism>
<dbReference type="EMBL" id="CAAALY010246989">
    <property type="protein sequence ID" value="VEL34103.1"/>
    <property type="molecule type" value="Genomic_DNA"/>
</dbReference>
<dbReference type="AlphaFoldDB" id="A0A448XDN6"/>
<gene>
    <name evidence="2" type="ORF">PXEA_LOCUS27543</name>
</gene>
<reference evidence="2" key="1">
    <citation type="submission" date="2018-11" db="EMBL/GenBank/DDBJ databases">
        <authorList>
            <consortium name="Pathogen Informatics"/>
        </authorList>
    </citation>
    <scope>NUCLEOTIDE SEQUENCE</scope>
</reference>